<dbReference type="Proteomes" id="UP000694872">
    <property type="component" value="Unplaced"/>
</dbReference>
<gene>
    <name evidence="3" type="primary">LOC106113462</name>
</gene>
<feature type="region of interest" description="Disordered" evidence="1">
    <location>
        <begin position="2532"/>
        <end position="2551"/>
    </location>
</feature>
<feature type="compositionally biased region" description="Basic and acidic residues" evidence="1">
    <location>
        <begin position="528"/>
        <end position="540"/>
    </location>
</feature>
<feature type="chain" id="PRO_5042470645" evidence="2">
    <location>
        <begin position="29"/>
        <end position="2703"/>
    </location>
</feature>
<proteinExistence type="predicted"/>
<protein>
    <submittedName>
        <fullName evidence="3">Mucin-17-like isoform X1</fullName>
    </submittedName>
</protein>
<feature type="compositionally biased region" description="Polar residues" evidence="1">
    <location>
        <begin position="602"/>
        <end position="617"/>
    </location>
</feature>
<feature type="compositionally biased region" description="Pro residues" evidence="1">
    <location>
        <begin position="2539"/>
        <end position="2548"/>
    </location>
</feature>
<feature type="compositionally biased region" description="Polar residues" evidence="1">
    <location>
        <begin position="302"/>
        <end position="315"/>
    </location>
</feature>
<keyword evidence="2" id="KW-0732">Signal</keyword>
<accession>A0AAJ6YYQ9</accession>
<dbReference type="GeneID" id="106113462"/>
<feature type="compositionally biased region" description="Polar residues" evidence="1">
    <location>
        <begin position="85"/>
        <end position="101"/>
    </location>
</feature>
<feature type="compositionally biased region" description="Polar residues" evidence="1">
    <location>
        <begin position="35"/>
        <end position="46"/>
    </location>
</feature>
<dbReference type="RefSeq" id="XP_013161692.1">
    <property type="nucleotide sequence ID" value="XM_013306238.1"/>
</dbReference>
<feature type="signal peptide" evidence="2">
    <location>
        <begin position="1"/>
        <end position="28"/>
    </location>
</feature>
<feature type="compositionally biased region" description="Polar residues" evidence="1">
    <location>
        <begin position="422"/>
        <end position="452"/>
    </location>
</feature>
<feature type="compositionally biased region" description="Pro residues" evidence="1">
    <location>
        <begin position="2595"/>
        <end position="2605"/>
    </location>
</feature>
<feature type="region of interest" description="Disordered" evidence="1">
    <location>
        <begin position="966"/>
        <end position="989"/>
    </location>
</feature>
<evidence type="ECO:0000256" key="1">
    <source>
        <dbReference type="SAM" id="MobiDB-lite"/>
    </source>
</evidence>
<organism evidence="3">
    <name type="scientific">Papilio xuthus</name>
    <name type="common">Asian swallowtail butterfly</name>
    <dbReference type="NCBI Taxonomy" id="66420"/>
    <lineage>
        <taxon>Eukaryota</taxon>
        <taxon>Metazoa</taxon>
        <taxon>Ecdysozoa</taxon>
        <taxon>Arthropoda</taxon>
        <taxon>Hexapoda</taxon>
        <taxon>Insecta</taxon>
        <taxon>Pterygota</taxon>
        <taxon>Neoptera</taxon>
        <taxon>Endopterygota</taxon>
        <taxon>Lepidoptera</taxon>
        <taxon>Glossata</taxon>
        <taxon>Ditrysia</taxon>
        <taxon>Papilionoidea</taxon>
        <taxon>Papilionidae</taxon>
        <taxon>Papilioninae</taxon>
        <taxon>Papilio</taxon>
    </lineage>
</organism>
<sequence length="2703" mass="294765">MRAGVWSAAALLLLAVATTALRTAQVEGVRNSRRLSNFDSRGSTSTEKIDDAQPTFRSRSYRRREETASPAPRDITRSKSRNRVSESLTSNAVTEQSPTENGRNERFDSRRTNRIRSRPTENQKAVTTFPSRDTTVNNKARQSNRRAQYTTTTVSTSAPSSSVTSDIRRDVNRRAQTTTTEAVTILSSPTLDEFKSEITASTFDDFTRTVPKEEDITTVQFKRRSTTAKSVEVETPINTKAARTRGRVITKTNIKLDDMASSDATNVLSISENNLTSEKSSEDARKSRKLRYRTRLSETDTNLTGEGITASNEIIKTSRKQQKQPESKTTTLAPTERKVQRNVERNSSKSSVVKSMRVVRRPLSRGNENGTTIPKVKTSDEVGDDDNYPASFKALIQAKNASTQVSSPPSESLSVKATHTAINTNTKPSLPSNTSIESNSITRLRSKLNTTENDIKNGDEKLSESPLDSPKPKSQEYKLRGTYSVRPRKLKTENVRTTTTTSSPNLAKSPYKFTRKLRTTTSSPVDIKSSESPRKFKRFESGQSPQTASGPLYARKKIANNINKPAEAVTNDNGRDNLSSSVSNNSVKLPRTSYYSRLRNNAKNGITTTESPNTDINNPFKVDKKTENTAEMPLIYTMVNKPTKTVSEESKSDTKDEFLLAVSSKESQENNLENELVTNAEESENMPVINVFSTTQKYHANYKDQSLGSDRQKNEYVVTAATPAIRNIQTRKYTRKIFKSKEKVESTSINPVSKSKERALRKYSDTFSKTTEASTNGITSDPEKPKSRFSSKYRASNLDKAFYKPTVPTVTTTTEVGEEILLGPDMNAISFTQTRSALSSADLRLSESLEKPSHVMNVEASNHSPSVTVSIFDALAEILTSTPRIQISTTTDVPQQTFTDSVVKQTLNSVSSNNNVNSVSDFASQGTSTSTESLTTITTVQNTDQTTPTVLNRLSVEESVSPSLNIKENTMSTNNPQTTPTPTPTTPISARRPFAIKVLYSDTERPTDVPMTSSEPTTKWSTTENSKMVYNTVSDLILSNNNLVSSELTSMLSNNIKDIIENLDEESRSRLSVDMAKLLKTLIPRVVNKNPSLNDLDNIPNTTPYSLEDIKDTENIDIGNVVINTNENLNIDSKNFLQNVQDINVNITQGTTESPLSDAIINDSVNSISGSVLSTVLPLSESETTVADIVATTDTININLLQTLDSSSTILTTTPTNLLPINIEIPDTATLSSLEMSTAVVDNLSVDTTKTPTVVPTNNPLPITFSSNLKVGESISSDTNKLSLINKFDNRVGTEDFDSIDIDDPSQITRFQLWVLSKKARVLKMIEQLIREHNDEIANGPLTEVFNQSNNITLSNRLTQIINTMDSTTLSNPNTDITTDLVVTTPITSTSNPSSDLSESVNILNDRSEADFTTPPTTILSDVLLSTIPDSTEVDSTTDVTEVTATTIANEIADAFLRANANAIDQTTVKETTNDENETTIAENEKENIISTTENAEIGDEVNADIMTRTFNSETTTERAITTENTLETTTQAGIETTTVTLLNEIKSNDQITITSQTNVASQPIIPKKDYVIFGILPNNTVVRKDPNDNVLETLTEASPYIIYGVLPNNTVIRKFPNGTRVPRVMQKIDVLPISPWSLRNPYSPIHNNPAIVRPQSNPIRVSTNIETSTDTNNETENRLTTDTVNNQQITISSSALNLNDSSSLGITTATIKPSAEKSTASHVLNLRTTTMLPSIHEILLNSLSSATKEEMVISSMKNSTPEPRILTLDIDPETKQIRTEKPNDGQGNTVFKFIPIDEITVPPQETNVLTLASTKAPVKPNNEKEVQIVTPISMMEINSPTPEIQISLKNADELTTTAQPTVETPDVLTLSNNIQSTMTTLTTNPITTVQPMIESTTSNLRTTFNSVENTKTITTTAKNVITTLEPTTERYIPEMLTTLTTTSMPLFTNIPITTESVPVPNNSMFPTTEMTRTTTADIQSNNNKNQENANVLQMLQSILSTNTKTSSSQDTDQMKLLQALLLGAKDNVKDKQKSPQTTTVRSIQDEIRQFEEDTKFLKALLQATGRDPADFNIPSIDDIKPTLGATTTNTPTTTTMITTTTQASPPTTTPVIKSTTSIAEDLKKIQEDTLLLQALLKATGQTVDTINMPVISGITSNVRVASNPLTTSIESNPTTPMNIRPIYTTIQPTEKTTVQTNAPQTVSTLSTLQEQQSTVKEDIGISTTYRPVQRRFTTTTTPPEIFSTLSARRAPSLAQVTTEVPSTSTFSVEEDLAFLNNLKTVLNTNNSDDPEAALANRVIALAVERSLNELQSSSTPNVVNSVRTTRPTTTTTTTTMTTTTVYTPPVSTQSTPSIEDDIKQFEEDTKLLQALLKATGQDPSKFNIPTLPSVNKPNKDNQASVMASLKPTTKPFGVKIAVKDELKNVQDDAQLLQTLIKLKDAQETTTQRNKIAITGQSSDEALQKLIQKAKPTAMVSEATKSSVSLSTEYGNSNDALLAALLKEQGFGPTTASSLDEQVRLAALLNQVVVTPKARRTTTPPPPPPAPRRPILDGLAWLWQQWRDTAPGTGGAGSAAGAAGAGGAGGSRTNNRRPAPAPAHAPAPRPTAAATPAPSRVNWFGSGPFVGNADDRPASNRIPLEPPRAVAAEQAPGRGQLVSAAINVTRAFSQFLGAAIQGAAQTVQNVIRAGQKAATDVYTNGSG</sequence>
<feature type="compositionally biased region" description="Basic and acidic residues" evidence="1">
    <location>
        <begin position="470"/>
        <end position="479"/>
    </location>
</feature>
<feature type="compositionally biased region" description="Low complexity" evidence="1">
    <location>
        <begin position="150"/>
        <end position="165"/>
    </location>
</feature>
<feature type="compositionally biased region" description="Polar residues" evidence="1">
    <location>
        <begin position="120"/>
        <end position="149"/>
    </location>
</feature>
<feature type="region of interest" description="Disordered" evidence="1">
    <location>
        <begin position="302"/>
        <end position="385"/>
    </location>
</feature>
<feature type="region of interest" description="Disordered" evidence="1">
    <location>
        <begin position="2564"/>
        <end position="2615"/>
    </location>
</feature>
<feature type="region of interest" description="Disordered" evidence="1">
    <location>
        <begin position="35"/>
        <end position="166"/>
    </location>
</feature>
<feature type="region of interest" description="Disordered" evidence="1">
    <location>
        <begin position="518"/>
        <end position="551"/>
    </location>
</feature>
<feature type="region of interest" description="Disordered" evidence="1">
    <location>
        <begin position="602"/>
        <end position="621"/>
    </location>
</feature>
<feature type="compositionally biased region" description="Basic and acidic residues" evidence="1">
    <location>
        <begin position="453"/>
        <end position="463"/>
    </location>
</feature>
<name>A0AAJ6YYQ9_PAPXU</name>
<feature type="region of interest" description="Disordered" evidence="1">
    <location>
        <begin position="2313"/>
        <end position="2332"/>
    </location>
</feature>
<feature type="region of interest" description="Disordered" evidence="1">
    <location>
        <begin position="767"/>
        <end position="790"/>
    </location>
</feature>
<feature type="compositionally biased region" description="Basic and acidic residues" evidence="1">
    <location>
        <begin position="102"/>
        <end position="111"/>
    </location>
</feature>
<feature type="compositionally biased region" description="Basic and acidic residues" evidence="1">
    <location>
        <begin position="335"/>
        <end position="347"/>
    </location>
</feature>
<feature type="region of interest" description="Disordered" evidence="1">
    <location>
        <begin position="567"/>
        <end position="586"/>
    </location>
</feature>
<feature type="compositionally biased region" description="Low complexity" evidence="1">
    <location>
        <begin position="2320"/>
        <end position="2332"/>
    </location>
</feature>
<feature type="region of interest" description="Disordered" evidence="1">
    <location>
        <begin position="2083"/>
        <end position="2111"/>
    </location>
</feature>
<feature type="compositionally biased region" description="Low complexity" evidence="1">
    <location>
        <begin position="969"/>
        <end position="978"/>
    </location>
</feature>
<reference evidence="3" key="1">
    <citation type="submission" date="2025-08" db="UniProtKB">
        <authorList>
            <consortium name="RefSeq"/>
        </authorList>
    </citation>
    <scope>IDENTIFICATION</scope>
</reference>
<feature type="region of interest" description="Disordered" evidence="1">
    <location>
        <begin position="422"/>
        <end position="483"/>
    </location>
</feature>
<evidence type="ECO:0000313" key="3">
    <source>
        <dbReference type="RefSeq" id="XP_013161692.1"/>
    </source>
</evidence>
<evidence type="ECO:0000256" key="2">
    <source>
        <dbReference type="SAM" id="SignalP"/>
    </source>
</evidence>
<feature type="compositionally biased region" description="Gly residues" evidence="1">
    <location>
        <begin position="2568"/>
        <end position="2586"/>
    </location>
</feature>
<dbReference type="KEGG" id="pxu:106113462"/>
<feature type="compositionally biased region" description="Polar residues" evidence="1">
    <location>
        <begin position="767"/>
        <end position="779"/>
    </location>
</feature>